<dbReference type="PANTHER" id="PTHR39399:SF1">
    <property type="entry name" value="PROTEIN ZPS1"/>
    <property type="match status" value="1"/>
</dbReference>
<reference evidence="7" key="1">
    <citation type="journal article" date="2019" name="Beilstein J. Org. Chem.">
        <title>Nanangenines: drimane sesquiterpenoids as the dominant metabolite cohort of a novel Australian fungus, Aspergillus nanangensis.</title>
        <authorList>
            <person name="Lacey H.J."/>
            <person name="Gilchrist C.L.M."/>
            <person name="Crombie A."/>
            <person name="Kalaitzis J.A."/>
            <person name="Vuong D."/>
            <person name="Rutledge P.J."/>
            <person name="Turner P."/>
            <person name="Pitt J.I."/>
            <person name="Lacey E."/>
            <person name="Chooi Y.H."/>
            <person name="Piggott A.M."/>
        </authorList>
    </citation>
    <scope>NUCLEOTIDE SEQUENCE</scope>
    <source>
        <strain evidence="7">MST-FP2251</strain>
    </source>
</reference>
<feature type="signal peptide" evidence="5">
    <location>
        <begin position="1"/>
        <end position="16"/>
    </location>
</feature>
<gene>
    <name evidence="7" type="ORF">FE257_005409</name>
</gene>
<evidence type="ECO:0000256" key="4">
    <source>
        <dbReference type="SAM" id="MobiDB-lite"/>
    </source>
</evidence>
<proteinExistence type="inferred from homology"/>
<reference evidence="7" key="2">
    <citation type="submission" date="2020-02" db="EMBL/GenBank/DDBJ databases">
        <authorList>
            <person name="Gilchrist C.L.M."/>
            <person name="Chooi Y.-H."/>
        </authorList>
    </citation>
    <scope>NUCLEOTIDE SEQUENCE</scope>
    <source>
        <strain evidence="7">MST-FP2251</strain>
    </source>
</reference>
<dbReference type="GO" id="GO:0005178">
    <property type="term" value="F:integrin binding"/>
    <property type="evidence" value="ECO:0007669"/>
    <property type="project" value="TreeGrafter"/>
</dbReference>
<accession>A0AAD4CS84</accession>
<evidence type="ECO:0000313" key="8">
    <source>
        <dbReference type="Proteomes" id="UP001194746"/>
    </source>
</evidence>
<feature type="compositionally biased region" description="Basic and acidic residues" evidence="4">
    <location>
        <begin position="28"/>
        <end position="43"/>
    </location>
</feature>
<dbReference type="GO" id="GO:0005576">
    <property type="term" value="C:extracellular region"/>
    <property type="evidence" value="ECO:0007669"/>
    <property type="project" value="TreeGrafter"/>
</dbReference>
<dbReference type="Gene3D" id="3.40.390.10">
    <property type="entry name" value="Collagenase (Catalytic Domain)"/>
    <property type="match status" value="1"/>
</dbReference>
<dbReference type="GO" id="GO:0009277">
    <property type="term" value="C:fungal-type cell wall"/>
    <property type="evidence" value="ECO:0007669"/>
    <property type="project" value="TreeGrafter"/>
</dbReference>
<protein>
    <recommendedName>
        <fullName evidence="6">Putative peptidase domain-containing protein</fullName>
    </recommendedName>
</protein>
<dbReference type="InterPro" id="IPR024079">
    <property type="entry name" value="MetalloPept_cat_dom_sf"/>
</dbReference>
<feature type="chain" id="PRO_5041981792" description="Putative peptidase domain-containing protein" evidence="5">
    <location>
        <begin position="17"/>
        <end position="277"/>
    </location>
</feature>
<evidence type="ECO:0000256" key="2">
    <source>
        <dbReference type="ARBA" id="ARBA00023180"/>
    </source>
</evidence>
<dbReference type="InterPro" id="IPR039124">
    <property type="entry name" value="PRA1-like"/>
</dbReference>
<dbReference type="GO" id="GO:0008270">
    <property type="term" value="F:zinc ion binding"/>
    <property type="evidence" value="ECO:0007669"/>
    <property type="project" value="TreeGrafter"/>
</dbReference>
<feature type="domain" description="Putative peptidase" evidence="6">
    <location>
        <begin position="7"/>
        <end position="252"/>
    </location>
</feature>
<dbReference type="GO" id="GO:0008237">
    <property type="term" value="F:metallopeptidase activity"/>
    <property type="evidence" value="ECO:0007669"/>
    <property type="project" value="InterPro"/>
</dbReference>
<dbReference type="Pfam" id="PF13933">
    <property type="entry name" value="HRXXH"/>
    <property type="match status" value="1"/>
</dbReference>
<dbReference type="Proteomes" id="UP001194746">
    <property type="component" value="Unassembled WGS sequence"/>
</dbReference>
<evidence type="ECO:0000259" key="6">
    <source>
        <dbReference type="Pfam" id="PF13933"/>
    </source>
</evidence>
<organism evidence="7 8">
    <name type="scientific">Aspergillus nanangensis</name>
    <dbReference type="NCBI Taxonomy" id="2582783"/>
    <lineage>
        <taxon>Eukaryota</taxon>
        <taxon>Fungi</taxon>
        <taxon>Dikarya</taxon>
        <taxon>Ascomycota</taxon>
        <taxon>Pezizomycotina</taxon>
        <taxon>Eurotiomycetes</taxon>
        <taxon>Eurotiomycetidae</taxon>
        <taxon>Eurotiales</taxon>
        <taxon>Aspergillaceae</taxon>
        <taxon>Aspergillus</taxon>
        <taxon>Aspergillus subgen. Circumdati</taxon>
    </lineage>
</organism>
<sequence>MVLISSLLLFSAVAVAVPAPTPTPTPVKSHDHGNHSTTAEKNKPWNAGAVPQYPIHESCNATQRRQIEAGLNETILLANHAKDHILRWGNDSSIYRKYFGDRPSIEAIGAYDIVVNGNKDGVLFRCDNPDNNCELEGWAGHWRGENATSETVICEMSYHTRRYLTTMCAMGYTVAGSDIATFWAADLLHRLYHVPAIGQLHVDHFADSFEEVIDLAKSNKTESTRDSETLQLFALEAYAYDISVPGVGCAGESHVDEEEEDVPENCHTHDGGVLHCT</sequence>
<feature type="region of interest" description="Disordered" evidence="4">
    <location>
        <begin position="23"/>
        <end position="45"/>
    </location>
</feature>
<evidence type="ECO:0000256" key="1">
    <source>
        <dbReference type="ARBA" id="ARBA00022729"/>
    </source>
</evidence>
<comment type="caution">
    <text evidence="7">The sequence shown here is derived from an EMBL/GenBank/DDBJ whole genome shotgun (WGS) entry which is preliminary data.</text>
</comment>
<evidence type="ECO:0000313" key="7">
    <source>
        <dbReference type="EMBL" id="KAF9890838.1"/>
    </source>
</evidence>
<dbReference type="InterPro" id="IPR029482">
    <property type="entry name" value="HRXXH"/>
</dbReference>
<dbReference type="SUPFAM" id="SSF55486">
    <property type="entry name" value="Metalloproteases ('zincins'), catalytic domain"/>
    <property type="match status" value="1"/>
</dbReference>
<keyword evidence="1 5" id="KW-0732">Signal</keyword>
<dbReference type="CDD" id="cd11307">
    <property type="entry name" value="M35_Asp_f2_like"/>
    <property type="match status" value="1"/>
</dbReference>
<name>A0AAD4CS84_ASPNN</name>
<dbReference type="PANTHER" id="PTHR39399">
    <property type="entry name" value="PROTEIN ZPS1"/>
    <property type="match status" value="1"/>
</dbReference>
<keyword evidence="8" id="KW-1185">Reference proteome</keyword>
<dbReference type="AlphaFoldDB" id="A0AAD4CS84"/>
<keyword evidence="2" id="KW-0325">Glycoprotein</keyword>
<dbReference type="GO" id="GO:0009986">
    <property type="term" value="C:cell surface"/>
    <property type="evidence" value="ECO:0007669"/>
    <property type="project" value="TreeGrafter"/>
</dbReference>
<evidence type="ECO:0000256" key="5">
    <source>
        <dbReference type="SAM" id="SignalP"/>
    </source>
</evidence>
<evidence type="ECO:0000256" key="3">
    <source>
        <dbReference type="ARBA" id="ARBA00060890"/>
    </source>
</evidence>
<dbReference type="FunFam" id="3.40.390.10:FF:000043">
    <property type="entry name" value="Major allergen Asp F2"/>
    <property type="match status" value="1"/>
</dbReference>
<dbReference type="EMBL" id="VCAU01000023">
    <property type="protein sequence ID" value="KAF9890838.1"/>
    <property type="molecule type" value="Genomic_DNA"/>
</dbReference>
<comment type="similarity">
    <text evidence="3">Belongs to the ZPS1 family.</text>
</comment>